<evidence type="ECO:0000256" key="2">
    <source>
        <dbReference type="ARBA" id="ARBA00022729"/>
    </source>
</evidence>
<dbReference type="SUPFAM" id="SSF111384">
    <property type="entry name" value="OmpH-like"/>
    <property type="match status" value="1"/>
</dbReference>
<sequence>MNRTLVLVSALGAGLMTTAGISQTAAAPAPAAAAPASAAAAVEPQAIPAKIALVAFEQAVFATNEGQRSVQQIQDKYKPKKDQIDTLSKEVDSLKAQLQSAPATLSDEERATRLRNIDTKEKELNRNAEDAQTAYNADLQEAYGKVAAKVSVTLKEYVSKNGYTLLLDVSGQQSNVMWANQSTDVTQAIVTAYNASSGVAAPAPSGPSSPAPTTARPRPTTTPKPAAPKQ</sequence>
<comment type="similarity">
    <text evidence="1">Belongs to the Skp family.</text>
</comment>
<dbReference type="GO" id="GO:0051082">
    <property type="term" value="F:unfolded protein binding"/>
    <property type="evidence" value="ECO:0007669"/>
    <property type="project" value="InterPro"/>
</dbReference>
<dbReference type="RefSeq" id="WP_183974389.1">
    <property type="nucleotide sequence ID" value="NZ_JACHEB010000002.1"/>
</dbReference>
<dbReference type="Gene3D" id="3.30.910.20">
    <property type="entry name" value="Skp domain"/>
    <property type="match status" value="1"/>
</dbReference>
<dbReference type="Proteomes" id="UP000535182">
    <property type="component" value="Unassembled WGS sequence"/>
</dbReference>
<dbReference type="InterPro" id="IPR024930">
    <property type="entry name" value="Skp_dom_sf"/>
</dbReference>
<feature type="chain" id="PRO_5040981796" evidence="4">
    <location>
        <begin position="25"/>
        <end position="230"/>
    </location>
</feature>
<proteinExistence type="inferred from homology"/>
<comment type="caution">
    <text evidence="5">The sequence shown here is derived from an EMBL/GenBank/DDBJ whole genome shotgun (WGS) entry which is preliminary data.</text>
</comment>
<feature type="region of interest" description="Disordered" evidence="3">
    <location>
        <begin position="197"/>
        <end position="230"/>
    </location>
</feature>
<dbReference type="Pfam" id="PF03938">
    <property type="entry name" value="OmpH"/>
    <property type="match status" value="1"/>
</dbReference>
<organism evidence="5 6">
    <name type="scientific">Tunturiibacter gelidiferens</name>
    <dbReference type="NCBI Taxonomy" id="3069689"/>
    <lineage>
        <taxon>Bacteria</taxon>
        <taxon>Pseudomonadati</taxon>
        <taxon>Acidobacteriota</taxon>
        <taxon>Terriglobia</taxon>
        <taxon>Terriglobales</taxon>
        <taxon>Acidobacteriaceae</taxon>
        <taxon>Tunturiibacter</taxon>
    </lineage>
</organism>
<dbReference type="InterPro" id="IPR005632">
    <property type="entry name" value="Chaperone_Skp"/>
</dbReference>
<gene>
    <name evidence="5" type="ORF">HDF14_001201</name>
</gene>
<reference evidence="5 6" key="1">
    <citation type="submission" date="2020-08" db="EMBL/GenBank/DDBJ databases">
        <title>Genomic Encyclopedia of Type Strains, Phase IV (KMG-V): Genome sequencing to study the core and pangenomes of soil and plant-associated prokaryotes.</title>
        <authorList>
            <person name="Whitman W."/>
        </authorList>
    </citation>
    <scope>NUCLEOTIDE SEQUENCE [LARGE SCALE GENOMIC DNA]</scope>
    <source>
        <strain evidence="5 6">X5P2</strain>
    </source>
</reference>
<dbReference type="GO" id="GO:0050821">
    <property type="term" value="P:protein stabilization"/>
    <property type="evidence" value="ECO:0007669"/>
    <property type="project" value="TreeGrafter"/>
</dbReference>
<feature type="compositionally biased region" description="Pro residues" evidence="3">
    <location>
        <begin position="220"/>
        <end position="230"/>
    </location>
</feature>
<accession>A0A9X0QBZ1</accession>
<keyword evidence="2 4" id="KW-0732">Signal</keyword>
<dbReference type="PANTHER" id="PTHR35089:SF1">
    <property type="entry name" value="CHAPERONE PROTEIN SKP"/>
    <property type="match status" value="1"/>
</dbReference>
<name>A0A9X0QBZ1_9BACT</name>
<dbReference type="AlphaFoldDB" id="A0A9X0QBZ1"/>
<evidence type="ECO:0000256" key="1">
    <source>
        <dbReference type="ARBA" id="ARBA00009091"/>
    </source>
</evidence>
<evidence type="ECO:0000256" key="4">
    <source>
        <dbReference type="SAM" id="SignalP"/>
    </source>
</evidence>
<dbReference type="SMART" id="SM00935">
    <property type="entry name" value="OmpH"/>
    <property type="match status" value="1"/>
</dbReference>
<dbReference type="EMBL" id="JACHEB010000002">
    <property type="protein sequence ID" value="MBB5327596.1"/>
    <property type="molecule type" value="Genomic_DNA"/>
</dbReference>
<evidence type="ECO:0000256" key="3">
    <source>
        <dbReference type="SAM" id="MobiDB-lite"/>
    </source>
</evidence>
<dbReference type="PANTHER" id="PTHR35089">
    <property type="entry name" value="CHAPERONE PROTEIN SKP"/>
    <property type="match status" value="1"/>
</dbReference>
<evidence type="ECO:0000313" key="6">
    <source>
        <dbReference type="Proteomes" id="UP000535182"/>
    </source>
</evidence>
<protein>
    <submittedName>
        <fullName evidence="5">Outer membrane protein</fullName>
    </submittedName>
</protein>
<dbReference type="GO" id="GO:0005829">
    <property type="term" value="C:cytosol"/>
    <property type="evidence" value="ECO:0007669"/>
    <property type="project" value="TreeGrafter"/>
</dbReference>
<evidence type="ECO:0000313" key="5">
    <source>
        <dbReference type="EMBL" id="MBB5327596.1"/>
    </source>
</evidence>
<keyword evidence="6" id="KW-1185">Reference proteome</keyword>
<feature type="signal peptide" evidence="4">
    <location>
        <begin position="1"/>
        <end position="24"/>
    </location>
</feature>